<sequence length="367" mass="40678">MRNSCDYRNSGTSVKNRYLASGMMSLAGNRFHHGTSVAASRTTSRIPASPIQSEQHPDLTSIADYLESCPDATNHQKEENHNRYSTYHHVWCYPLDITHLASEIENRRLYKATVELISAVPSLFLNPVVVMDQEAGSSFHHWWSSRYTALVSTFSYPPGSNGNSPDMVKSKRRKVLSTPYRPKQAPIVSRPALRPCARRYSTRSPLVSRFSNTTANPVDLISSSPASGDGDAVSNETSGDRVFDGDDDSGIPSESPAVDEVTMQYLNRAMQEKGYQESSVDKSTMTQLCRSHQSSSSCDLQVRRLSRPSQGSVVFRNTTNLNLANSRARIPKSYLLPAIGLKSEFILESDPDEKSRQNSSKSQSKSA</sequence>
<evidence type="ECO:0000313" key="3">
    <source>
        <dbReference type="Proteomes" id="UP000250235"/>
    </source>
</evidence>
<feature type="compositionally biased region" description="Polar residues" evidence="1">
    <location>
        <begin position="215"/>
        <end position="226"/>
    </location>
</feature>
<dbReference type="Proteomes" id="UP000250235">
    <property type="component" value="Unassembled WGS sequence"/>
</dbReference>
<keyword evidence="3" id="KW-1185">Reference proteome</keyword>
<gene>
    <name evidence="2" type="ORF">F511_27568</name>
</gene>
<organism evidence="2 3">
    <name type="scientific">Dorcoceras hygrometricum</name>
    <dbReference type="NCBI Taxonomy" id="472368"/>
    <lineage>
        <taxon>Eukaryota</taxon>
        <taxon>Viridiplantae</taxon>
        <taxon>Streptophyta</taxon>
        <taxon>Embryophyta</taxon>
        <taxon>Tracheophyta</taxon>
        <taxon>Spermatophyta</taxon>
        <taxon>Magnoliopsida</taxon>
        <taxon>eudicotyledons</taxon>
        <taxon>Gunneridae</taxon>
        <taxon>Pentapetalae</taxon>
        <taxon>asterids</taxon>
        <taxon>lamiids</taxon>
        <taxon>Lamiales</taxon>
        <taxon>Gesneriaceae</taxon>
        <taxon>Didymocarpoideae</taxon>
        <taxon>Trichosporeae</taxon>
        <taxon>Loxocarpinae</taxon>
        <taxon>Dorcoceras</taxon>
    </lineage>
</organism>
<proteinExistence type="predicted"/>
<evidence type="ECO:0000313" key="2">
    <source>
        <dbReference type="EMBL" id="KZV25230.1"/>
    </source>
</evidence>
<protein>
    <submittedName>
        <fullName evidence="2">Uncharacterized protein</fullName>
    </submittedName>
</protein>
<accession>A0A2Z7AWE8</accession>
<reference evidence="2 3" key="1">
    <citation type="journal article" date="2015" name="Proc. Natl. Acad. Sci. U.S.A.">
        <title>The resurrection genome of Boea hygrometrica: A blueprint for survival of dehydration.</title>
        <authorList>
            <person name="Xiao L."/>
            <person name="Yang G."/>
            <person name="Zhang L."/>
            <person name="Yang X."/>
            <person name="Zhao S."/>
            <person name="Ji Z."/>
            <person name="Zhou Q."/>
            <person name="Hu M."/>
            <person name="Wang Y."/>
            <person name="Chen M."/>
            <person name="Xu Y."/>
            <person name="Jin H."/>
            <person name="Xiao X."/>
            <person name="Hu G."/>
            <person name="Bao F."/>
            <person name="Hu Y."/>
            <person name="Wan P."/>
            <person name="Li L."/>
            <person name="Deng X."/>
            <person name="Kuang T."/>
            <person name="Xiang C."/>
            <person name="Zhu J.K."/>
            <person name="Oliver M.J."/>
            <person name="He Y."/>
        </authorList>
    </citation>
    <scope>NUCLEOTIDE SEQUENCE [LARGE SCALE GENOMIC DNA]</scope>
    <source>
        <strain evidence="3">cv. XS01</strain>
    </source>
</reference>
<feature type="compositionally biased region" description="Low complexity" evidence="1">
    <location>
        <begin position="357"/>
        <end position="367"/>
    </location>
</feature>
<name>A0A2Z7AWE8_9LAMI</name>
<dbReference type="EMBL" id="KV011923">
    <property type="protein sequence ID" value="KZV25230.1"/>
    <property type="molecule type" value="Genomic_DNA"/>
</dbReference>
<feature type="region of interest" description="Disordered" evidence="1">
    <location>
        <begin position="346"/>
        <end position="367"/>
    </location>
</feature>
<feature type="region of interest" description="Disordered" evidence="1">
    <location>
        <begin position="215"/>
        <end position="258"/>
    </location>
</feature>
<dbReference type="AlphaFoldDB" id="A0A2Z7AWE8"/>
<evidence type="ECO:0000256" key="1">
    <source>
        <dbReference type="SAM" id="MobiDB-lite"/>
    </source>
</evidence>